<dbReference type="PROSITE" id="PS51253">
    <property type="entry name" value="HTH_CENPB"/>
    <property type="match status" value="1"/>
</dbReference>
<protein>
    <recommendedName>
        <fullName evidence="5">HTH CENPB-type domain-containing protein</fullName>
    </recommendedName>
</protein>
<evidence type="ECO:0000256" key="1">
    <source>
        <dbReference type="ARBA" id="ARBA00004123"/>
    </source>
</evidence>
<dbReference type="AlphaFoldDB" id="B8MSA4"/>
<accession>B8MSA4</accession>
<dbReference type="OrthoDB" id="4207519at2759"/>
<dbReference type="GO" id="GO:0003677">
    <property type="term" value="F:DNA binding"/>
    <property type="evidence" value="ECO:0007669"/>
    <property type="project" value="UniProtKB-KW"/>
</dbReference>
<sequence>METALELLGSPLKIEKYLIKQEGLKESAIRDLQSSKIQSGCKAARVYGLPRTSLQGRLKGRRPLAESNATKRKLTSTEEETLIKRVLSLTKRGYPPRPIFIENWANLLLANRGSDGPIERVGINWKSTFINRHPEVKSVYYRGFHYQQAKCEDRKVIQPWFELVRTTIAEYGIDSSDIYNFDETGFAMGLIKSAKVIIGAETTNKEAFVLQPGKREWVTAIEAVNSTGTRTVGRYRLFILDGHGSHSTPEFDTTCIENNIISLCMPAHTSHLCQPLDISIFSPLKKSYYKHNGFAATGLIPLNPGRVLEKLNIQLKTPTPPGSSHGTSQSQSSCFQTPSNPHELKQHSIAVKKRLDPLFSSPSNPTLVKLNQVYKSCEIAWHNATLLAQENMELRTAIQKEDQKHKRTKKVITEEASLIRGEAQSFIDESNAANQLAASLVSVEDGLPRRRAPPTCSDCHRISHTRRQCPNRTS</sequence>
<keyword evidence="3" id="KW-0539">Nucleus</keyword>
<dbReference type="SUPFAM" id="SSF46689">
    <property type="entry name" value="Homeodomain-like"/>
    <property type="match status" value="1"/>
</dbReference>
<dbReference type="InParanoid" id="B8MSA4"/>
<dbReference type="InterPro" id="IPR006600">
    <property type="entry name" value="HTH_CenpB_DNA-bd_dom"/>
</dbReference>
<evidence type="ECO:0000256" key="3">
    <source>
        <dbReference type="ARBA" id="ARBA00023242"/>
    </source>
</evidence>
<evidence type="ECO:0000313" key="6">
    <source>
        <dbReference type="EMBL" id="EED12237.1"/>
    </source>
</evidence>
<dbReference type="HOGENOM" id="CLU_013929_4_0_1"/>
<name>B8MSA4_TALSN</name>
<evidence type="ECO:0000259" key="5">
    <source>
        <dbReference type="PROSITE" id="PS51253"/>
    </source>
</evidence>
<dbReference type="InterPro" id="IPR009057">
    <property type="entry name" value="Homeodomain-like_sf"/>
</dbReference>
<evidence type="ECO:0000313" key="7">
    <source>
        <dbReference type="Proteomes" id="UP000001745"/>
    </source>
</evidence>
<comment type="subcellular location">
    <subcellularLocation>
        <location evidence="1">Nucleus</location>
    </subcellularLocation>
</comment>
<dbReference type="EMBL" id="EQ962660">
    <property type="protein sequence ID" value="EED12237.1"/>
    <property type="molecule type" value="Genomic_DNA"/>
</dbReference>
<feature type="region of interest" description="Disordered" evidence="4">
    <location>
        <begin position="315"/>
        <end position="341"/>
    </location>
</feature>
<reference evidence="7" key="1">
    <citation type="journal article" date="2015" name="Genome Announc.">
        <title>Genome sequence of the AIDS-associated pathogen Penicillium marneffei (ATCC18224) and its near taxonomic relative Talaromyces stipitatus (ATCC10500).</title>
        <authorList>
            <person name="Nierman W.C."/>
            <person name="Fedorova-Abrams N.D."/>
            <person name="Andrianopoulos A."/>
        </authorList>
    </citation>
    <scope>NUCLEOTIDE SEQUENCE [LARGE SCALE GENOMIC DNA]</scope>
    <source>
        <strain evidence="7">ATCC 10500 / CBS 375.48 / QM 6759 / NRRL 1006</strain>
    </source>
</reference>
<gene>
    <name evidence="6" type="ORF">TSTA_002990</name>
</gene>
<feature type="domain" description="HTH CENPB-type" evidence="5">
    <location>
        <begin position="66"/>
        <end position="139"/>
    </location>
</feature>
<dbReference type="VEuPathDB" id="FungiDB:TSTA_002990"/>
<dbReference type="STRING" id="441959.B8MSA4"/>
<dbReference type="PhylomeDB" id="B8MSA4"/>
<dbReference type="InterPro" id="IPR004875">
    <property type="entry name" value="DDE_SF_endonuclease_dom"/>
</dbReference>
<dbReference type="Pfam" id="PF05225">
    <property type="entry name" value="HTH_psq"/>
    <property type="match status" value="1"/>
</dbReference>
<dbReference type="InterPro" id="IPR007889">
    <property type="entry name" value="HTH_Psq"/>
</dbReference>
<dbReference type="Pfam" id="PF03184">
    <property type="entry name" value="DDE_1"/>
    <property type="match status" value="1"/>
</dbReference>
<dbReference type="GeneID" id="8097996"/>
<evidence type="ECO:0000256" key="4">
    <source>
        <dbReference type="SAM" id="MobiDB-lite"/>
    </source>
</evidence>
<keyword evidence="7" id="KW-1185">Reference proteome</keyword>
<dbReference type="Proteomes" id="UP000001745">
    <property type="component" value="Unassembled WGS sequence"/>
</dbReference>
<evidence type="ECO:0000256" key="2">
    <source>
        <dbReference type="ARBA" id="ARBA00023125"/>
    </source>
</evidence>
<proteinExistence type="predicted"/>
<dbReference type="GO" id="GO:0005634">
    <property type="term" value="C:nucleus"/>
    <property type="evidence" value="ECO:0007669"/>
    <property type="project" value="UniProtKB-SubCell"/>
</dbReference>
<feature type="compositionally biased region" description="Low complexity" evidence="4">
    <location>
        <begin position="322"/>
        <end position="333"/>
    </location>
</feature>
<organism evidence="6 7">
    <name type="scientific">Talaromyces stipitatus (strain ATCC 10500 / CBS 375.48 / QM 6759 / NRRL 1006)</name>
    <name type="common">Penicillium stipitatum</name>
    <dbReference type="NCBI Taxonomy" id="441959"/>
    <lineage>
        <taxon>Eukaryota</taxon>
        <taxon>Fungi</taxon>
        <taxon>Dikarya</taxon>
        <taxon>Ascomycota</taxon>
        <taxon>Pezizomycotina</taxon>
        <taxon>Eurotiomycetes</taxon>
        <taxon>Eurotiomycetidae</taxon>
        <taxon>Eurotiales</taxon>
        <taxon>Trichocomaceae</taxon>
        <taxon>Talaromyces</taxon>
        <taxon>Talaromyces sect. Talaromyces</taxon>
    </lineage>
</organism>
<keyword evidence="2" id="KW-0238">DNA-binding</keyword>
<dbReference type="PANTHER" id="PTHR19303:SF74">
    <property type="entry name" value="POGO TRANSPOSABLE ELEMENT WITH KRAB DOMAIN"/>
    <property type="match status" value="1"/>
</dbReference>
<dbReference type="eggNOG" id="KOG3105">
    <property type="taxonomic scope" value="Eukaryota"/>
</dbReference>
<dbReference type="PANTHER" id="PTHR19303">
    <property type="entry name" value="TRANSPOSON"/>
    <property type="match status" value="1"/>
</dbReference>
<dbReference type="RefSeq" id="XP_002487891.1">
    <property type="nucleotide sequence ID" value="XM_002487846.1"/>
</dbReference>
<dbReference type="InterPro" id="IPR050863">
    <property type="entry name" value="CenT-Element_Derived"/>
</dbReference>